<gene>
    <name evidence="2" type="ORF">ACIB24_00225</name>
</gene>
<keyword evidence="1" id="KW-0472">Membrane</keyword>
<feature type="transmembrane region" description="Helical" evidence="1">
    <location>
        <begin position="115"/>
        <end position="133"/>
    </location>
</feature>
<keyword evidence="1" id="KW-1133">Transmembrane helix</keyword>
<organism evidence="2 3">
    <name type="scientific">Spongisporangium articulatum</name>
    <dbReference type="NCBI Taxonomy" id="3362603"/>
    <lineage>
        <taxon>Bacteria</taxon>
        <taxon>Bacillati</taxon>
        <taxon>Actinomycetota</taxon>
        <taxon>Actinomycetes</taxon>
        <taxon>Kineosporiales</taxon>
        <taxon>Kineosporiaceae</taxon>
        <taxon>Spongisporangium</taxon>
    </lineage>
</organism>
<evidence type="ECO:0000313" key="2">
    <source>
        <dbReference type="EMBL" id="MFI7585481.1"/>
    </source>
</evidence>
<comment type="caution">
    <text evidence="2">The sequence shown here is derived from an EMBL/GenBank/DDBJ whole genome shotgun (WGS) entry which is preliminary data.</text>
</comment>
<evidence type="ECO:0008006" key="4">
    <source>
        <dbReference type="Google" id="ProtNLM"/>
    </source>
</evidence>
<keyword evidence="3" id="KW-1185">Reference proteome</keyword>
<keyword evidence="1" id="KW-0812">Transmembrane</keyword>
<feature type="transmembrane region" description="Helical" evidence="1">
    <location>
        <begin position="76"/>
        <end position="95"/>
    </location>
</feature>
<evidence type="ECO:0000313" key="3">
    <source>
        <dbReference type="Proteomes" id="UP001612915"/>
    </source>
</evidence>
<sequence>MTTYAHVQSSSVIRSPFGVQISWVLTAAFTLSVVHTVYSYLVGIEDPRFTVTTPVAYVFYAVGFASAWLARRPEGWARWTLLGYLAVLLVVSVFFYPTTFRVDQQTTFGWFENDVYTGLLMIATYLAVLGLAGPRRVER</sequence>
<proteinExistence type="predicted"/>
<name>A0ABW8AGL3_9ACTN</name>
<reference evidence="2 3" key="1">
    <citation type="submission" date="2024-10" db="EMBL/GenBank/DDBJ databases">
        <title>The Natural Products Discovery Center: Release of the First 8490 Sequenced Strains for Exploring Actinobacteria Biosynthetic Diversity.</title>
        <authorList>
            <person name="Kalkreuter E."/>
            <person name="Kautsar S.A."/>
            <person name="Yang D."/>
            <person name="Bader C.D."/>
            <person name="Teijaro C.N."/>
            <person name="Fluegel L."/>
            <person name="Davis C.M."/>
            <person name="Simpson J.R."/>
            <person name="Lauterbach L."/>
            <person name="Steele A.D."/>
            <person name="Gui C."/>
            <person name="Meng S."/>
            <person name="Li G."/>
            <person name="Viehrig K."/>
            <person name="Ye F."/>
            <person name="Su P."/>
            <person name="Kiefer A.F."/>
            <person name="Nichols A."/>
            <person name="Cepeda A.J."/>
            <person name="Yan W."/>
            <person name="Fan B."/>
            <person name="Jiang Y."/>
            <person name="Adhikari A."/>
            <person name="Zheng C.-J."/>
            <person name="Schuster L."/>
            <person name="Cowan T.M."/>
            <person name="Smanski M.J."/>
            <person name="Chevrette M.G."/>
            <person name="De Carvalho L.P.S."/>
            <person name="Shen B."/>
        </authorList>
    </citation>
    <scope>NUCLEOTIDE SEQUENCE [LARGE SCALE GENOMIC DNA]</scope>
    <source>
        <strain evidence="2 3">NPDC049639</strain>
    </source>
</reference>
<feature type="transmembrane region" description="Helical" evidence="1">
    <location>
        <begin position="21"/>
        <end position="43"/>
    </location>
</feature>
<dbReference type="EMBL" id="JBITLV010000001">
    <property type="protein sequence ID" value="MFI7585481.1"/>
    <property type="molecule type" value="Genomic_DNA"/>
</dbReference>
<dbReference type="Proteomes" id="UP001612915">
    <property type="component" value="Unassembled WGS sequence"/>
</dbReference>
<dbReference type="RefSeq" id="WP_398273420.1">
    <property type="nucleotide sequence ID" value="NZ_JBITLV010000001.1"/>
</dbReference>
<protein>
    <recommendedName>
        <fullName evidence="4">Integral membrane protein</fullName>
    </recommendedName>
</protein>
<evidence type="ECO:0000256" key="1">
    <source>
        <dbReference type="SAM" id="Phobius"/>
    </source>
</evidence>
<feature type="transmembrane region" description="Helical" evidence="1">
    <location>
        <begin position="49"/>
        <end position="69"/>
    </location>
</feature>
<accession>A0ABW8AGL3</accession>